<evidence type="ECO:0000313" key="3">
    <source>
        <dbReference type="Proteomes" id="UP000252415"/>
    </source>
</evidence>
<dbReference type="PANTHER" id="PTHR43685">
    <property type="entry name" value="GLYCOSYLTRANSFERASE"/>
    <property type="match status" value="1"/>
</dbReference>
<dbReference type="SUPFAM" id="SSF53448">
    <property type="entry name" value="Nucleotide-diphospho-sugar transferases"/>
    <property type="match status" value="1"/>
</dbReference>
<reference evidence="2 3" key="1">
    <citation type="submission" date="2018-07" db="EMBL/GenBank/DDBJ databases">
        <title>Genomic Encyclopedia of Type Strains, Phase III (KMG-III): the genomes of soil and plant-associated and newly described type strains.</title>
        <authorList>
            <person name="Whitman W."/>
        </authorList>
    </citation>
    <scope>NUCLEOTIDE SEQUENCE [LARGE SCALE GENOMIC DNA]</scope>
    <source>
        <strain evidence="2 3">CECT 7506</strain>
    </source>
</reference>
<proteinExistence type="predicted"/>
<comment type="caution">
    <text evidence="2">The sequence shown here is derived from an EMBL/GenBank/DDBJ whole genome shotgun (WGS) entry which is preliminary data.</text>
</comment>
<evidence type="ECO:0000259" key="1">
    <source>
        <dbReference type="Pfam" id="PF00535"/>
    </source>
</evidence>
<dbReference type="GO" id="GO:0016740">
    <property type="term" value="F:transferase activity"/>
    <property type="evidence" value="ECO:0007669"/>
    <property type="project" value="UniProtKB-KW"/>
</dbReference>
<keyword evidence="2" id="KW-0808">Transferase</keyword>
<dbReference type="InterPro" id="IPR001173">
    <property type="entry name" value="Glyco_trans_2-like"/>
</dbReference>
<evidence type="ECO:0000313" key="2">
    <source>
        <dbReference type="EMBL" id="RCW43061.1"/>
    </source>
</evidence>
<gene>
    <name evidence="2" type="ORF">DFP97_114125</name>
</gene>
<keyword evidence="3" id="KW-1185">Reference proteome</keyword>
<dbReference type="RefSeq" id="WP_342773295.1">
    <property type="nucleotide sequence ID" value="NZ_QPJD01000014.1"/>
</dbReference>
<protein>
    <submittedName>
        <fullName evidence="2">Glycosyl transferase family 2</fullName>
    </submittedName>
</protein>
<dbReference type="Pfam" id="PF00535">
    <property type="entry name" value="Glycos_transf_2"/>
    <property type="match status" value="1"/>
</dbReference>
<dbReference type="EMBL" id="QPJD01000014">
    <property type="protein sequence ID" value="RCW43061.1"/>
    <property type="molecule type" value="Genomic_DNA"/>
</dbReference>
<dbReference type="Gene3D" id="3.90.550.10">
    <property type="entry name" value="Spore Coat Polysaccharide Biosynthesis Protein SpsA, Chain A"/>
    <property type="match status" value="1"/>
</dbReference>
<sequence length="241" mass="28662">MAHQQKGVSIITCTKRQDYIMNLFKNYHRQRYPIKELIIVINNDNIQIDLYKDMAKQYKNVQVYRLAEKKSLGECLNYAVKKSQYSYVAKFDDDDYYAPYYLTDSIPAFDKSKADIIGKRAHFMYLRGSNMLILRFHLDENRYVSILPGATLIFKRKIFRKVQFADQSIGEDTQFCLDSIAKGYKIYSTDKYNFVAVRRKNSENHTWVINDKELLNYVENIRYPHVLDYKKFVQRSPEDSN</sequence>
<dbReference type="PANTHER" id="PTHR43685:SF2">
    <property type="entry name" value="GLYCOSYLTRANSFERASE 2-LIKE DOMAIN-CONTAINING PROTEIN"/>
    <property type="match status" value="1"/>
</dbReference>
<dbReference type="Proteomes" id="UP000252415">
    <property type="component" value="Unassembled WGS sequence"/>
</dbReference>
<dbReference type="InterPro" id="IPR050834">
    <property type="entry name" value="Glycosyltransf_2"/>
</dbReference>
<feature type="domain" description="Glycosyltransferase 2-like" evidence="1">
    <location>
        <begin position="10"/>
        <end position="136"/>
    </location>
</feature>
<name>A0A368VMW7_9BACL</name>
<accession>A0A368VMW7</accession>
<dbReference type="AlphaFoldDB" id="A0A368VMW7"/>
<organism evidence="2 3">
    <name type="scientific">Paenibacillus prosopidis</name>
    <dbReference type="NCBI Taxonomy" id="630520"/>
    <lineage>
        <taxon>Bacteria</taxon>
        <taxon>Bacillati</taxon>
        <taxon>Bacillota</taxon>
        <taxon>Bacilli</taxon>
        <taxon>Bacillales</taxon>
        <taxon>Paenibacillaceae</taxon>
        <taxon>Paenibacillus</taxon>
    </lineage>
</organism>
<dbReference type="InterPro" id="IPR029044">
    <property type="entry name" value="Nucleotide-diphossugar_trans"/>
</dbReference>